<proteinExistence type="predicted"/>
<evidence type="ECO:0000313" key="3">
    <source>
        <dbReference type="Proteomes" id="UP000536835"/>
    </source>
</evidence>
<accession>A0A7Y3RKW5</accession>
<name>A0A7Y3RKW5_9PROT</name>
<comment type="caution">
    <text evidence="2">The sequence shown here is derived from an EMBL/GenBank/DDBJ whole genome shotgun (WGS) entry which is preliminary data.</text>
</comment>
<dbReference type="RefSeq" id="WP_173197767.1">
    <property type="nucleotide sequence ID" value="NZ_JABFCX010000002.1"/>
</dbReference>
<reference evidence="2 3" key="1">
    <citation type="submission" date="2020-05" db="EMBL/GenBank/DDBJ databases">
        <title>Parvularcula mediterraneae sp. nov., isolated from polypropylene straw from shallow seawater of the seashore of Laganas in Zakynthos island, Greece.</title>
        <authorList>
            <person name="Szabo I."/>
            <person name="Al-Omari J."/>
            <person name="Rado J."/>
            <person name="Szerdahelyi G.S."/>
        </authorList>
    </citation>
    <scope>NUCLEOTIDE SEQUENCE [LARGE SCALE GENOMIC DNA]</scope>
    <source>
        <strain evidence="2 3">ZS-1/3</strain>
    </source>
</reference>
<keyword evidence="3" id="KW-1185">Reference proteome</keyword>
<gene>
    <name evidence="2" type="ORF">HK107_06290</name>
</gene>
<evidence type="ECO:0000256" key="1">
    <source>
        <dbReference type="SAM" id="SignalP"/>
    </source>
</evidence>
<protein>
    <submittedName>
        <fullName evidence="2">Uncharacterized protein</fullName>
    </submittedName>
</protein>
<dbReference type="Proteomes" id="UP000536835">
    <property type="component" value="Unassembled WGS sequence"/>
</dbReference>
<feature type="chain" id="PRO_5030519616" evidence="1">
    <location>
        <begin position="23"/>
        <end position="237"/>
    </location>
</feature>
<feature type="signal peptide" evidence="1">
    <location>
        <begin position="1"/>
        <end position="22"/>
    </location>
</feature>
<keyword evidence="1" id="KW-0732">Signal</keyword>
<sequence>MTGAGISGVLFAASLVLVSACASVQPPVSDETCEPCVTIATGPEAEFDFYSQILTILNRLYLDGKQPYVSLTRDFGQRDGARFVVAPAFDPVIMVTLQNMSEPQLEPKGSRREFAELRVVRGRSSRELLSAIDGVTKSEVFVEVWAEELSRADSQRLLDEAALADVEWGSSEYACEDGITIFGEELRGGEHTIVDFHVCDGAAYDALKARFSGLLTRAEQMDQKIATDLTATFSRYE</sequence>
<dbReference type="AlphaFoldDB" id="A0A7Y3RKW5"/>
<dbReference type="EMBL" id="JABFCX010000002">
    <property type="protein sequence ID" value="NNU15931.1"/>
    <property type="molecule type" value="Genomic_DNA"/>
</dbReference>
<organism evidence="2 3">
    <name type="scientific">Parvularcula mediterranea</name>
    <dbReference type="NCBI Taxonomy" id="2732508"/>
    <lineage>
        <taxon>Bacteria</taxon>
        <taxon>Pseudomonadati</taxon>
        <taxon>Pseudomonadota</taxon>
        <taxon>Alphaproteobacteria</taxon>
        <taxon>Parvularculales</taxon>
        <taxon>Parvularculaceae</taxon>
        <taxon>Parvularcula</taxon>
    </lineage>
</organism>
<evidence type="ECO:0000313" key="2">
    <source>
        <dbReference type="EMBL" id="NNU15931.1"/>
    </source>
</evidence>